<keyword evidence="6 9" id="KW-0812">Transmembrane</keyword>
<dbReference type="PANTHER" id="PTHR11048">
    <property type="entry name" value="PRENYLTRANSFERASES"/>
    <property type="match status" value="1"/>
</dbReference>
<dbReference type="Pfam" id="PF01040">
    <property type="entry name" value="UbiA"/>
    <property type="match status" value="1"/>
</dbReference>
<organism evidence="10 11">
    <name type="scientific">Botryosphaeria dothidea</name>
    <dbReference type="NCBI Taxonomy" id="55169"/>
    <lineage>
        <taxon>Eukaryota</taxon>
        <taxon>Fungi</taxon>
        <taxon>Dikarya</taxon>
        <taxon>Ascomycota</taxon>
        <taxon>Pezizomycotina</taxon>
        <taxon>Dothideomycetes</taxon>
        <taxon>Dothideomycetes incertae sedis</taxon>
        <taxon>Botryosphaeriales</taxon>
        <taxon>Botryosphaeriaceae</taxon>
        <taxon>Botryosphaeria</taxon>
    </lineage>
</organism>
<comment type="subcellular location">
    <subcellularLocation>
        <location evidence="2">Membrane</location>
        <topology evidence="2">Multi-pass membrane protein</topology>
    </subcellularLocation>
</comment>
<name>A0A8H4IK49_9PEZI</name>
<dbReference type="Gene3D" id="1.10.357.140">
    <property type="entry name" value="UbiA prenyltransferase"/>
    <property type="match status" value="1"/>
</dbReference>
<keyword evidence="7 9" id="KW-1133">Transmembrane helix</keyword>
<feature type="transmembrane region" description="Helical" evidence="9">
    <location>
        <begin position="211"/>
        <end position="232"/>
    </location>
</feature>
<dbReference type="AlphaFoldDB" id="A0A8H4IK49"/>
<dbReference type="Proteomes" id="UP000572817">
    <property type="component" value="Unassembled WGS sequence"/>
</dbReference>
<evidence type="ECO:0000256" key="2">
    <source>
        <dbReference type="ARBA" id="ARBA00004141"/>
    </source>
</evidence>
<accession>A0A8H4IK49</accession>
<evidence type="ECO:0000256" key="3">
    <source>
        <dbReference type="ARBA" id="ARBA00004721"/>
    </source>
</evidence>
<evidence type="ECO:0000256" key="4">
    <source>
        <dbReference type="ARBA" id="ARBA00005985"/>
    </source>
</evidence>
<evidence type="ECO:0000256" key="6">
    <source>
        <dbReference type="ARBA" id="ARBA00022692"/>
    </source>
</evidence>
<feature type="transmembrane region" description="Helical" evidence="9">
    <location>
        <begin position="139"/>
        <end position="162"/>
    </location>
</feature>
<dbReference type="GO" id="GO:0005743">
    <property type="term" value="C:mitochondrial inner membrane"/>
    <property type="evidence" value="ECO:0007669"/>
    <property type="project" value="TreeGrafter"/>
</dbReference>
<dbReference type="EMBL" id="WWBZ02000062">
    <property type="protein sequence ID" value="KAF4302676.1"/>
    <property type="molecule type" value="Genomic_DNA"/>
</dbReference>
<comment type="pathway">
    <text evidence="3">Secondary metabolite biosynthesis; terpenoid biosynthesis.</text>
</comment>
<evidence type="ECO:0000256" key="5">
    <source>
        <dbReference type="ARBA" id="ARBA00022679"/>
    </source>
</evidence>
<keyword evidence="8 9" id="KW-0472">Membrane</keyword>
<comment type="caution">
    <text evidence="10">The sequence shown here is derived from an EMBL/GenBank/DDBJ whole genome shotgun (WGS) entry which is preliminary data.</text>
</comment>
<keyword evidence="11" id="KW-1185">Reference proteome</keyword>
<protein>
    <submittedName>
        <fullName evidence="10">UbiA prenyltransferase family</fullName>
    </submittedName>
</protein>
<gene>
    <name evidence="10" type="ORF">GTA08_BOTSDO09486</name>
</gene>
<evidence type="ECO:0000256" key="7">
    <source>
        <dbReference type="ARBA" id="ARBA00022989"/>
    </source>
</evidence>
<dbReference type="PANTHER" id="PTHR11048:SF39">
    <property type="entry name" value="POLYPRENYL TRANSFERASE AUSN"/>
    <property type="match status" value="1"/>
</dbReference>
<proteinExistence type="inferred from homology"/>
<dbReference type="GO" id="GO:0006744">
    <property type="term" value="P:ubiquinone biosynthetic process"/>
    <property type="evidence" value="ECO:0007669"/>
    <property type="project" value="TreeGrafter"/>
</dbReference>
<feature type="transmembrane region" description="Helical" evidence="9">
    <location>
        <begin position="43"/>
        <end position="62"/>
    </location>
</feature>
<feature type="transmembrane region" description="Helical" evidence="9">
    <location>
        <begin position="253"/>
        <end position="277"/>
    </location>
</feature>
<dbReference type="FunFam" id="1.10.357.140:FF:000008">
    <property type="entry name" value="4-hydroxybenzoate octaprenyltransferase"/>
    <property type="match status" value="1"/>
</dbReference>
<evidence type="ECO:0000256" key="9">
    <source>
        <dbReference type="SAM" id="Phobius"/>
    </source>
</evidence>
<dbReference type="FunFam" id="1.20.120.1780:FF:000001">
    <property type="entry name" value="4-hydroxybenzoate octaprenyltransferase"/>
    <property type="match status" value="1"/>
</dbReference>
<comment type="cofactor">
    <cofactor evidence="1">
        <name>Mg(2+)</name>
        <dbReference type="ChEBI" id="CHEBI:18420"/>
    </cofactor>
</comment>
<dbReference type="CDD" id="cd13959">
    <property type="entry name" value="PT_UbiA_COQ2"/>
    <property type="match status" value="1"/>
</dbReference>
<dbReference type="Gene3D" id="1.20.120.1780">
    <property type="entry name" value="UbiA prenyltransferase"/>
    <property type="match status" value="1"/>
</dbReference>
<evidence type="ECO:0000256" key="8">
    <source>
        <dbReference type="ARBA" id="ARBA00023136"/>
    </source>
</evidence>
<dbReference type="InterPro" id="IPR044878">
    <property type="entry name" value="UbiA_sf"/>
</dbReference>
<feature type="transmembrane region" description="Helical" evidence="9">
    <location>
        <begin position="174"/>
        <end position="196"/>
    </location>
</feature>
<dbReference type="OrthoDB" id="18170at2759"/>
<reference evidence="10" key="1">
    <citation type="submission" date="2020-04" db="EMBL/GenBank/DDBJ databases">
        <title>Genome Assembly and Annotation of Botryosphaeria dothidea sdau 11-99, a Latent Pathogen of Apple Fruit Ring Rot in China.</title>
        <authorList>
            <person name="Yu C."/>
            <person name="Diao Y."/>
            <person name="Lu Q."/>
            <person name="Zhao J."/>
            <person name="Cui S."/>
            <person name="Peng C."/>
            <person name="He B."/>
            <person name="Liu H."/>
        </authorList>
    </citation>
    <scope>NUCLEOTIDE SEQUENCE [LARGE SCALE GENOMIC DNA]</scope>
    <source>
        <strain evidence="10">Sdau11-99</strain>
    </source>
</reference>
<evidence type="ECO:0000256" key="1">
    <source>
        <dbReference type="ARBA" id="ARBA00001946"/>
    </source>
</evidence>
<comment type="similarity">
    <text evidence="4">Belongs to the UbiA prenyltransferase family.</text>
</comment>
<keyword evidence="5" id="KW-0808">Transferase</keyword>
<feature type="transmembrane region" description="Helical" evidence="9">
    <location>
        <begin position="313"/>
        <end position="335"/>
    </location>
</feature>
<evidence type="ECO:0000313" key="11">
    <source>
        <dbReference type="Proteomes" id="UP000572817"/>
    </source>
</evidence>
<evidence type="ECO:0000313" key="10">
    <source>
        <dbReference type="EMBL" id="KAF4302676.1"/>
    </source>
</evidence>
<dbReference type="InterPro" id="IPR039653">
    <property type="entry name" value="Prenyltransferase"/>
</dbReference>
<dbReference type="GO" id="GO:0008412">
    <property type="term" value="F:4-hydroxybenzoate polyprenyltransferase activity"/>
    <property type="evidence" value="ECO:0007669"/>
    <property type="project" value="TreeGrafter"/>
</dbReference>
<sequence>MSQTTLVQTIPAKAAALPPKASKVSPNRPWKPYLELTRFSKPAGLLGFYFPYFIGFIFSLNTLPSGSLPPAASLAKLTAVFLLDGLLLRSFGCAWNDTIDQDLDRQVERCKKRPLARGALTTRAAVATTLLLAGARHVLLLATLPLRATHHALLVSALAFVYPFMKRLCDYPQLCLGTAVGWAVFLVDAAAAAATVEGPSPQSDAARRSKAVVALFAGQTLFNVTYDTVYAFQDLRDDLKAGVRSLAVRVRHGAKGFLFALVGAMAAFLLAAAVLAGLLRGPFVAGAALAEAGAVVMLARLDLEDPRSCRDFFVWGQWVVSGALVLGLAGELLLANL</sequence>
<dbReference type="InterPro" id="IPR000537">
    <property type="entry name" value="UbiA_prenyltransferase"/>
</dbReference>